<dbReference type="Pfam" id="PF19864">
    <property type="entry name" value="Radical_SAM_N2"/>
    <property type="match status" value="1"/>
</dbReference>
<dbReference type="SUPFAM" id="SSF102114">
    <property type="entry name" value="Radical SAM enzymes"/>
    <property type="match status" value="1"/>
</dbReference>
<evidence type="ECO:0000313" key="2">
    <source>
        <dbReference type="EMBL" id="HGQ35399.1"/>
    </source>
</evidence>
<dbReference type="SFLD" id="SFLDS00029">
    <property type="entry name" value="Radical_SAM"/>
    <property type="match status" value="1"/>
</dbReference>
<dbReference type="InterPro" id="IPR045784">
    <property type="entry name" value="Radical_SAM_N2"/>
</dbReference>
<name>A0A7C4JJY9_9CREN</name>
<dbReference type="CDD" id="cd01335">
    <property type="entry name" value="Radical_SAM"/>
    <property type="match status" value="1"/>
</dbReference>
<sequence length="522" mass="60042">MSIEIFKPRKELNKVTKRGRPKDIKIGILIPLPYVAACSSLTMHLFYEYINELEDAIAYRFVYNTDEDVVEALDHDINLRHLDLILVSASFELDYINIAHIFNSLKLLPQQRNRSKPLIVIGGLAPSANPLPLSSIADAVAIGEVDEVLLDIIYSAQDENPLRLLENIKCMWIPSLTSTRIRRSIVDDLDGAFHPIKQACSLDEEPIFGYGLRVELSRGCPYLCPFCMESHIMYPFRFRSSDAIWRIIDKGLNLTSIARRVVIYSLSLYSIPYADHLLDKLLRNGIQASIPSLRVEHITSRRLETMIELGQKTLTIAPETLVERYGCRIGKCLEIDRIVDVVLDAYKIGYNHVKLYLITGFPKLSAKEEIESLKKFLERIKTYVKKREFLEISLNVLVPKPWTPYQYLPPSYVLENSGKIKQYEDLAKNYRFISLDLMDPKWGFAQAIIAQGNRELSKLIVECTIGKCTLSQFIRLVNLNTERLGYVVKGWGEEPPWMDVVDMGFNVKYLDNRFRYLTMFND</sequence>
<dbReference type="InterPro" id="IPR007197">
    <property type="entry name" value="rSAM"/>
</dbReference>
<evidence type="ECO:0000313" key="3">
    <source>
        <dbReference type="EMBL" id="HGQ64121.1"/>
    </source>
</evidence>
<dbReference type="PROSITE" id="PS51918">
    <property type="entry name" value="RADICAL_SAM"/>
    <property type="match status" value="1"/>
</dbReference>
<comment type="caution">
    <text evidence="3">The sequence shown here is derived from an EMBL/GenBank/DDBJ whole genome shotgun (WGS) entry which is preliminary data.</text>
</comment>
<evidence type="ECO:0000259" key="1">
    <source>
        <dbReference type="PROSITE" id="PS51918"/>
    </source>
</evidence>
<dbReference type="GO" id="GO:0003824">
    <property type="term" value="F:catalytic activity"/>
    <property type="evidence" value="ECO:0007669"/>
    <property type="project" value="InterPro"/>
</dbReference>
<dbReference type="PANTHER" id="PTHR42731">
    <property type="entry name" value="SLL1084 PROTEIN"/>
    <property type="match status" value="1"/>
</dbReference>
<dbReference type="EMBL" id="DTBD01000019">
    <property type="protein sequence ID" value="HGQ64121.1"/>
    <property type="molecule type" value="Genomic_DNA"/>
</dbReference>
<dbReference type="PANTHER" id="PTHR42731:SF1">
    <property type="entry name" value="RADICAL SAM DOMAIN PROTEIN"/>
    <property type="match status" value="1"/>
</dbReference>
<reference evidence="3" key="1">
    <citation type="journal article" date="2020" name="mSystems">
        <title>Genome- and Community-Level Interaction Insights into Carbon Utilization and Element Cycling Functions of Hydrothermarchaeota in Hydrothermal Sediment.</title>
        <authorList>
            <person name="Zhou Z."/>
            <person name="Liu Y."/>
            <person name="Xu W."/>
            <person name="Pan J."/>
            <person name="Luo Z.H."/>
            <person name="Li M."/>
        </authorList>
    </citation>
    <scope>NUCLEOTIDE SEQUENCE [LARGE SCALE GENOMIC DNA]</scope>
    <source>
        <strain evidence="3">SpSt-637</strain>
        <strain evidence="2">SpSt-667</strain>
    </source>
</reference>
<dbReference type="InterPro" id="IPR006638">
    <property type="entry name" value="Elp3/MiaA/NifB-like_rSAM"/>
</dbReference>
<dbReference type="AlphaFoldDB" id="A0A7C4JJY9"/>
<protein>
    <submittedName>
        <fullName evidence="3">Radical SAM protein</fullName>
    </submittedName>
</protein>
<dbReference type="EMBL" id="DTCK01000010">
    <property type="protein sequence ID" value="HGQ35399.1"/>
    <property type="molecule type" value="Genomic_DNA"/>
</dbReference>
<accession>A0A7C4JJY9</accession>
<feature type="domain" description="Radical SAM core" evidence="1">
    <location>
        <begin position="206"/>
        <end position="436"/>
    </location>
</feature>
<dbReference type="InterPro" id="IPR023404">
    <property type="entry name" value="rSAM_horseshoe"/>
</dbReference>
<dbReference type="GO" id="GO:0051536">
    <property type="term" value="F:iron-sulfur cluster binding"/>
    <property type="evidence" value="ECO:0007669"/>
    <property type="project" value="InterPro"/>
</dbReference>
<gene>
    <name evidence="3" type="ORF">ENU08_02615</name>
    <name evidence="2" type="ORF">ENU41_01805</name>
</gene>
<dbReference type="SMART" id="SM00729">
    <property type="entry name" value="Elp3"/>
    <property type="match status" value="1"/>
</dbReference>
<proteinExistence type="predicted"/>
<organism evidence="3">
    <name type="scientific">Ignisphaera aggregans</name>
    <dbReference type="NCBI Taxonomy" id="334771"/>
    <lineage>
        <taxon>Archaea</taxon>
        <taxon>Thermoproteota</taxon>
        <taxon>Thermoprotei</taxon>
        <taxon>Desulfurococcales</taxon>
        <taxon>Desulfurococcaceae</taxon>
        <taxon>Ignisphaera</taxon>
    </lineage>
</organism>
<dbReference type="Gene3D" id="3.80.30.20">
    <property type="entry name" value="tm_1862 like domain"/>
    <property type="match status" value="1"/>
</dbReference>
<dbReference type="InterPro" id="IPR058240">
    <property type="entry name" value="rSAM_sf"/>
</dbReference>
<dbReference type="SFLD" id="SFLDG01082">
    <property type="entry name" value="B12-binding_domain_containing"/>
    <property type="match status" value="1"/>
</dbReference>
<dbReference type="Pfam" id="PF04055">
    <property type="entry name" value="Radical_SAM"/>
    <property type="match status" value="1"/>
</dbReference>